<dbReference type="Gene3D" id="1.10.10.10">
    <property type="entry name" value="Winged helix-like DNA-binding domain superfamily/Winged helix DNA-binding domain"/>
    <property type="match status" value="1"/>
</dbReference>
<evidence type="ECO:0000256" key="4">
    <source>
        <dbReference type="ARBA" id="ARBA00012483"/>
    </source>
</evidence>
<proteinExistence type="inferred from homology"/>
<comment type="subcellular location">
    <subcellularLocation>
        <location evidence="2 15">Nucleus</location>
    </subcellularLocation>
</comment>
<evidence type="ECO:0000256" key="11">
    <source>
        <dbReference type="ARBA" id="ARBA00022833"/>
    </source>
</evidence>
<keyword evidence="9 15" id="KW-0863">Zinc-finger</keyword>
<feature type="region of interest" description="Disordered" evidence="16">
    <location>
        <begin position="148"/>
        <end position="170"/>
    </location>
</feature>
<evidence type="ECO:0000313" key="19">
    <source>
        <dbReference type="Proteomes" id="UP000800038"/>
    </source>
</evidence>
<dbReference type="GO" id="GO:0061630">
    <property type="term" value="F:ubiquitin protein ligase activity"/>
    <property type="evidence" value="ECO:0007669"/>
    <property type="project" value="UniProtKB-EC"/>
</dbReference>
<dbReference type="Gene3D" id="3.30.40.10">
    <property type="entry name" value="Zinc/RING finger domain, C3HC4 (zinc finger)"/>
    <property type="match status" value="1"/>
</dbReference>
<evidence type="ECO:0000256" key="2">
    <source>
        <dbReference type="ARBA" id="ARBA00004123"/>
    </source>
</evidence>
<dbReference type="GO" id="GO:0000724">
    <property type="term" value="P:double-strand break repair via homologous recombination"/>
    <property type="evidence" value="ECO:0007669"/>
    <property type="project" value="TreeGrafter"/>
</dbReference>
<comment type="catalytic activity">
    <reaction evidence="1 15">
        <text>S-ubiquitinyl-[E2 ubiquitin-conjugating enzyme]-L-cysteine + [acceptor protein]-L-lysine = [E2 ubiquitin-conjugating enzyme]-L-cysteine + N(6)-ubiquitinyl-[acceptor protein]-L-lysine.</text>
        <dbReference type="EC" id="2.3.2.27"/>
    </reaction>
</comment>
<evidence type="ECO:0000256" key="8">
    <source>
        <dbReference type="ARBA" id="ARBA00022763"/>
    </source>
</evidence>
<evidence type="ECO:0000256" key="9">
    <source>
        <dbReference type="ARBA" id="ARBA00022771"/>
    </source>
</evidence>
<dbReference type="EMBL" id="ML975997">
    <property type="protein sequence ID" value="KAF1948015.1"/>
    <property type="molecule type" value="Genomic_DNA"/>
</dbReference>
<feature type="domain" description="Non-structural maintenance of chromosomes element 1 RING C4HC3-type" evidence="17">
    <location>
        <begin position="246"/>
        <end position="291"/>
    </location>
</feature>
<dbReference type="Proteomes" id="UP000800038">
    <property type="component" value="Unassembled WGS sequence"/>
</dbReference>
<evidence type="ECO:0000256" key="7">
    <source>
        <dbReference type="ARBA" id="ARBA00022723"/>
    </source>
</evidence>
<evidence type="ECO:0000256" key="6">
    <source>
        <dbReference type="ARBA" id="ARBA00022679"/>
    </source>
</evidence>
<evidence type="ECO:0000256" key="15">
    <source>
        <dbReference type="RuleBase" id="RU368018"/>
    </source>
</evidence>
<dbReference type="GO" id="GO:0005634">
    <property type="term" value="C:nucleus"/>
    <property type="evidence" value="ECO:0007669"/>
    <property type="project" value="UniProtKB-SubCell"/>
</dbReference>
<feature type="region of interest" description="Disordered" evidence="16">
    <location>
        <begin position="306"/>
        <end position="345"/>
    </location>
</feature>
<evidence type="ECO:0000256" key="10">
    <source>
        <dbReference type="ARBA" id="ARBA00022786"/>
    </source>
</evidence>
<keyword evidence="7 15" id="KW-0479">Metal-binding</keyword>
<keyword evidence="6 15" id="KW-0808">Transferase</keyword>
<dbReference type="OrthoDB" id="185455at2759"/>
<dbReference type="PANTHER" id="PTHR20973:SF0">
    <property type="entry name" value="NON-STRUCTURAL MAINTENANCE OF CHROMOSOMES ELEMENT 1 HOMOLOG"/>
    <property type="match status" value="1"/>
</dbReference>
<keyword evidence="10 15" id="KW-0833">Ubl conjugation pathway</keyword>
<feature type="compositionally biased region" description="Gly residues" evidence="16">
    <location>
        <begin position="312"/>
        <end position="322"/>
    </location>
</feature>
<dbReference type="InterPro" id="IPR011513">
    <property type="entry name" value="Nse1"/>
</dbReference>
<name>A0A6A5T4X1_9PLEO</name>
<keyword evidence="14 15" id="KW-0539">Nucleus</keyword>
<accession>A0A6A5T4X1</accession>
<evidence type="ECO:0000256" key="16">
    <source>
        <dbReference type="SAM" id="MobiDB-lite"/>
    </source>
</evidence>
<evidence type="ECO:0000256" key="1">
    <source>
        <dbReference type="ARBA" id="ARBA00000900"/>
    </source>
</evidence>
<organism evidence="18 19">
    <name type="scientific">Clathrospora elynae</name>
    <dbReference type="NCBI Taxonomy" id="706981"/>
    <lineage>
        <taxon>Eukaryota</taxon>
        <taxon>Fungi</taxon>
        <taxon>Dikarya</taxon>
        <taxon>Ascomycota</taxon>
        <taxon>Pezizomycotina</taxon>
        <taxon>Dothideomycetes</taxon>
        <taxon>Pleosporomycetidae</taxon>
        <taxon>Pleosporales</taxon>
        <taxon>Diademaceae</taxon>
        <taxon>Clathrospora</taxon>
    </lineage>
</organism>
<dbReference type="InterPro" id="IPR036388">
    <property type="entry name" value="WH-like_DNA-bd_sf"/>
</dbReference>
<evidence type="ECO:0000256" key="5">
    <source>
        <dbReference type="ARBA" id="ARBA00019422"/>
    </source>
</evidence>
<dbReference type="InterPro" id="IPR014857">
    <property type="entry name" value="Nse1_RING_C4HC3-type"/>
</dbReference>
<evidence type="ECO:0000256" key="14">
    <source>
        <dbReference type="ARBA" id="ARBA00023242"/>
    </source>
</evidence>
<keyword evidence="12 15" id="KW-0233">DNA recombination</keyword>
<dbReference type="GO" id="GO:0008270">
    <property type="term" value="F:zinc ion binding"/>
    <property type="evidence" value="ECO:0007669"/>
    <property type="project" value="UniProtKB-KW"/>
</dbReference>
<sequence length="345" mass="38354">MSRSASPIVRPVSEDEGYNWMHRAFLQSFQTHSVLTTDEMKPILASIMSAHTDRAWSAADITQPHLSNTIQTINTKIESYDYEIRSTKDQHTKESVWALVNNASDALTQFATTFSAGELGFVRRVLDYMFDTNNTANRQVMAIKHTDASNLARGPRRGGRQSQINGTADEDSQAAAVADLGISISEADTVLDSLVSAAFFQKSKHGYFSLAPRALMELRSYLKETYNEPASAGDDGDEEIIRIRDCYGCQAIVTYGIRCNNRECGVRWHDHCATIFYKDRRRREDKKCPSCGTECEGNVYVGERVETRAGRGSTGSGGGGGGGRRRMGQEEVEEEEEDAEEDEDE</sequence>
<comment type="subunit">
    <text evidence="15">Component of the Smc5-Smc6 complex.</text>
</comment>
<evidence type="ECO:0000256" key="12">
    <source>
        <dbReference type="ARBA" id="ARBA00023172"/>
    </source>
</evidence>
<dbReference type="InterPro" id="IPR013083">
    <property type="entry name" value="Znf_RING/FYVE/PHD"/>
</dbReference>
<comment type="similarity">
    <text evidence="3 15">Belongs to the NSE1 family.</text>
</comment>
<dbReference type="EC" id="2.3.2.27" evidence="4 15"/>
<keyword evidence="13 15" id="KW-0234">DNA repair</keyword>
<dbReference type="PANTHER" id="PTHR20973">
    <property type="entry name" value="NON-SMC ELEMENT 1-RELATED"/>
    <property type="match status" value="1"/>
</dbReference>
<dbReference type="GO" id="GO:0030915">
    <property type="term" value="C:Smc5-Smc6 complex"/>
    <property type="evidence" value="ECO:0007669"/>
    <property type="project" value="UniProtKB-UniRule"/>
</dbReference>
<dbReference type="Pfam" id="PF08746">
    <property type="entry name" value="zf-RING-like"/>
    <property type="match status" value="1"/>
</dbReference>
<dbReference type="Gene3D" id="3.90.1150.220">
    <property type="match status" value="1"/>
</dbReference>
<evidence type="ECO:0000313" key="18">
    <source>
        <dbReference type="EMBL" id="KAF1948015.1"/>
    </source>
</evidence>
<feature type="compositionally biased region" description="Acidic residues" evidence="16">
    <location>
        <begin position="330"/>
        <end position="345"/>
    </location>
</feature>
<evidence type="ECO:0000259" key="17">
    <source>
        <dbReference type="Pfam" id="PF08746"/>
    </source>
</evidence>
<evidence type="ECO:0000256" key="3">
    <source>
        <dbReference type="ARBA" id="ARBA00010258"/>
    </source>
</evidence>
<evidence type="ECO:0000256" key="13">
    <source>
        <dbReference type="ARBA" id="ARBA00023204"/>
    </source>
</evidence>
<protein>
    <recommendedName>
        <fullName evidence="5 15">Non-structural maintenance of chromosomes element 1 homolog</fullName>
        <ecNumber evidence="4 15">2.3.2.27</ecNumber>
    </recommendedName>
</protein>
<keyword evidence="8 15" id="KW-0227">DNA damage</keyword>
<keyword evidence="11 15" id="KW-0862">Zinc</keyword>
<gene>
    <name evidence="18" type="ORF">EJ02DRAFT_429756</name>
</gene>
<dbReference type="CDD" id="cd16493">
    <property type="entry name" value="RING-CH-C4HC3_NSE1"/>
    <property type="match status" value="1"/>
</dbReference>
<reference evidence="18" key="1">
    <citation type="journal article" date="2020" name="Stud. Mycol.">
        <title>101 Dothideomycetes genomes: a test case for predicting lifestyles and emergence of pathogens.</title>
        <authorList>
            <person name="Haridas S."/>
            <person name="Albert R."/>
            <person name="Binder M."/>
            <person name="Bloem J."/>
            <person name="Labutti K."/>
            <person name="Salamov A."/>
            <person name="Andreopoulos B."/>
            <person name="Baker S."/>
            <person name="Barry K."/>
            <person name="Bills G."/>
            <person name="Bluhm B."/>
            <person name="Cannon C."/>
            <person name="Castanera R."/>
            <person name="Culley D."/>
            <person name="Daum C."/>
            <person name="Ezra D."/>
            <person name="Gonzalez J."/>
            <person name="Henrissat B."/>
            <person name="Kuo A."/>
            <person name="Liang C."/>
            <person name="Lipzen A."/>
            <person name="Lutzoni F."/>
            <person name="Magnuson J."/>
            <person name="Mondo S."/>
            <person name="Nolan M."/>
            <person name="Ohm R."/>
            <person name="Pangilinan J."/>
            <person name="Park H.-J."/>
            <person name="Ramirez L."/>
            <person name="Alfaro M."/>
            <person name="Sun H."/>
            <person name="Tritt A."/>
            <person name="Yoshinaga Y."/>
            <person name="Zwiers L.-H."/>
            <person name="Turgeon B."/>
            <person name="Goodwin S."/>
            <person name="Spatafora J."/>
            <person name="Crous P."/>
            <person name="Grigoriev I."/>
        </authorList>
    </citation>
    <scope>NUCLEOTIDE SEQUENCE</scope>
    <source>
        <strain evidence="18">CBS 161.51</strain>
    </source>
</reference>
<dbReference type="Pfam" id="PF07574">
    <property type="entry name" value="SMC_Nse1"/>
    <property type="match status" value="1"/>
</dbReference>
<keyword evidence="19" id="KW-1185">Reference proteome</keyword>
<dbReference type="AlphaFoldDB" id="A0A6A5T4X1"/>
<comment type="function">
    <text evidence="15">Acts in a DNA repair pathway for removal of UV-induced DNA damage that is distinct from classical nucleotide excision repair and in repair of ionizing radiation damage. Functions in homologous recombination repair of DNA double strand breaks and in recovery of stalled replication forks.</text>
</comment>